<proteinExistence type="predicted"/>
<name>A0ACB8B9L1_9AGAM</name>
<gene>
    <name evidence="1" type="ORF">BV22DRAFT_1113974</name>
</gene>
<evidence type="ECO:0000313" key="2">
    <source>
        <dbReference type="Proteomes" id="UP000790709"/>
    </source>
</evidence>
<comment type="caution">
    <text evidence="1">The sequence shown here is derived from an EMBL/GenBank/DDBJ whole genome shotgun (WGS) entry which is preliminary data.</text>
</comment>
<organism evidence="1 2">
    <name type="scientific">Leucogyrophana mollusca</name>
    <dbReference type="NCBI Taxonomy" id="85980"/>
    <lineage>
        <taxon>Eukaryota</taxon>
        <taxon>Fungi</taxon>
        <taxon>Dikarya</taxon>
        <taxon>Basidiomycota</taxon>
        <taxon>Agaricomycotina</taxon>
        <taxon>Agaricomycetes</taxon>
        <taxon>Agaricomycetidae</taxon>
        <taxon>Boletales</taxon>
        <taxon>Boletales incertae sedis</taxon>
        <taxon>Leucogyrophana</taxon>
    </lineage>
</organism>
<evidence type="ECO:0000313" key="1">
    <source>
        <dbReference type="EMBL" id="KAH7922274.1"/>
    </source>
</evidence>
<keyword evidence="2" id="KW-1185">Reference proteome</keyword>
<reference evidence="1" key="1">
    <citation type="journal article" date="2021" name="New Phytol.">
        <title>Evolutionary innovations through gain and loss of genes in the ectomycorrhizal Boletales.</title>
        <authorList>
            <person name="Wu G."/>
            <person name="Miyauchi S."/>
            <person name="Morin E."/>
            <person name="Kuo A."/>
            <person name="Drula E."/>
            <person name="Varga T."/>
            <person name="Kohler A."/>
            <person name="Feng B."/>
            <person name="Cao Y."/>
            <person name="Lipzen A."/>
            <person name="Daum C."/>
            <person name="Hundley H."/>
            <person name="Pangilinan J."/>
            <person name="Johnson J."/>
            <person name="Barry K."/>
            <person name="LaButti K."/>
            <person name="Ng V."/>
            <person name="Ahrendt S."/>
            <person name="Min B."/>
            <person name="Choi I.G."/>
            <person name="Park H."/>
            <person name="Plett J.M."/>
            <person name="Magnuson J."/>
            <person name="Spatafora J.W."/>
            <person name="Nagy L.G."/>
            <person name="Henrissat B."/>
            <person name="Grigoriev I.V."/>
            <person name="Yang Z.L."/>
            <person name="Xu J."/>
            <person name="Martin F.M."/>
        </authorList>
    </citation>
    <scope>NUCLEOTIDE SEQUENCE</scope>
    <source>
        <strain evidence="1">KUC20120723A-06</strain>
    </source>
</reference>
<dbReference type="Proteomes" id="UP000790709">
    <property type="component" value="Unassembled WGS sequence"/>
</dbReference>
<accession>A0ACB8B9L1</accession>
<sequence>MAFNQVSATSLTPSRPAPQAPVRRGTDSPGLYNGGLQGSGYNASFSSGSSYAPDYTGIGGSPNRNSEAMFNSHVVRSGMVSLKQDGFTSWLWTPRWLVLKEQTLSIYKSESSSQQTVVQLKDITNIERIDLKPYCLLLETKDKRYHLSLKNDEELYGWQDDIYSRSPLMGVSNPTNFVHKVHVGFDPVSGGFTGMPEQWSKLLTKSAITREDYAKDPQAVLDVLEFYTDHQKQRELEEMGGMAPISRSVSGTSGSSTLVGSTLTGSTLSPYSIDTSAATPRFNAGTGLGGATIGKIGSPLDSRPPVKRQDSAPADSPVSQNGLSTTALAAARAAELVNGSHAQHANTIAPGQTTRPPIPQMLQVSGSLQASRPAPRPLLTGTRPAPKPPVPAHTPSSADLASRAKPQGPPDQGTPKSSMDKMPGGKDSLPTMSQREREQREQRDRQRERDRERDQKEQPALPDQRPQMPPSKSAPATQQPATQPSSGAAGATAGPPPVKPLQPTKKKEPSPPPVTVTAPPDDEVSGVAAAEKALVAKTKEPKEKEKRISAMSEAQIMEKLRTVVSDDDPKTLYSKIKKVGQGASGHVYVAKTLATGRKVAIKEMDLAHQPRKELIVNEILVMKESQHPNIVNFLESYLVKNTELWVVMEFMEGGALTDIIENNTLEEDQISSISLETCKGLCHLHSQSIIHRDIKSDNVLLDASGRVKITDFGFCAKLTDQKSKRATMVGTPYWMAPEVVKQKEYGAKVDIWSLGIMAIEMIENEPPYLDEEPLKALYLIATNGTPTLKKPEALSRELKSFLSVCLCVDVRSRANSSELLQHEFLKKACEAQGLAPLLRFKAKQQSSS</sequence>
<protein>
    <submittedName>
        <fullName evidence="1">Pkinase-domain-containing protein</fullName>
    </submittedName>
</protein>
<dbReference type="EMBL" id="MU266491">
    <property type="protein sequence ID" value="KAH7922274.1"/>
    <property type="molecule type" value="Genomic_DNA"/>
</dbReference>